<reference evidence="3" key="1">
    <citation type="submission" date="2017-02" db="EMBL/GenBank/DDBJ databases">
        <authorList>
            <person name="Daims H."/>
        </authorList>
    </citation>
    <scope>NUCLEOTIDE SEQUENCE [LARGE SCALE GENOMIC DNA]</scope>
</reference>
<accession>A0A1R4H8W4</accession>
<feature type="compositionally biased region" description="Basic and acidic residues" evidence="1">
    <location>
        <begin position="38"/>
        <end position="52"/>
    </location>
</feature>
<feature type="compositionally biased region" description="Basic residues" evidence="1">
    <location>
        <begin position="1"/>
        <end position="37"/>
    </location>
</feature>
<evidence type="ECO:0000313" key="2">
    <source>
        <dbReference type="EMBL" id="SJM92675.1"/>
    </source>
</evidence>
<protein>
    <submittedName>
        <fullName evidence="2">Uncharacterized protein</fullName>
    </submittedName>
</protein>
<dbReference type="Proteomes" id="UP000195667">
    <property type="component" value="Unassembled WGS sequence"/>
</dbReference>
<dbReference type="EMBL" id="FUKI01000107">
    <property type="protein sequence ID" value="SJM92675.1"/>
    <property type="molecule type" value="Genomic_DNA"/>
</dbReference>
<proteinExistence type="predicted"/>
<feature type="region of interest" description="Disordered" evidence="1">
    <location>
        <begin position="1"/>
        <end position="85"/>
    </location>
</feature>
<evidence type="ECO:0000256" key="1">
    <source>
        <dbReference type="SAM" id="MobiDB-lite"/>
    </source>
</evidence>
<sequence length="85" mass="9606">MLHSNSKNRKTVKDKSKKSNHVKGNKKHCLINSKKHNNVKDKNKTTAHRNNDQGKQSTQVTQDNPMMAALEEDGGAEKNKTEPVR</sequence>
<feature type="compositionally biased region" description="Polar residues" evidence="1">
    <location>
        <begin position="53"/>
        <end position="64"/>
    </location>
</feature>
<feature type="compositionally biased region" description="Basic and acidic residues" evidence="1">
    <location>
        <begin position="75"/>
        <end position="85"/>
    </location>
</feature>
<name>A0A1R4H8W4_9GAMM</name>
<organism evidence="2 3">
    <name type="scientific">Crenothrix polyspora</name>
    <dbReference type="NCBI Taxonomy" id="360316"/>
    <lineage>
        <taxon>Bacteria</taxon>
        <taxon>Pseudomonadati</taxon>
        <taxon>Pseudomonadota</taxon>
        <taxon>Gammaproteobacteria</taxon>
        <taxon>Methylococcales</taxon>
        <taxon>Crenotrichaceae</taxon>
        <taxon>Crenothrix</taxon>
    </lineage>
</organism>
<dbReference type="AlphaFoldDB" id="A0A1R4H8W4"/>
<gene>
    <name evidence="2" type="ORF">CRENPOLYSF1_320004</name>
</gene>
<evidence type="ECO:0000313" key="3">
    <source>
        <dbReference type="Proteomes" id="UP000195667"/>
    </source>
</evidence>
<keyword evidence="3" id="KW-1185">Reference proteome</keyword>